<organism evidence="10 11">
    <name type="scientific">Allosphingosinicella deserti</name>
    <dbReference type="NCBI Taxonomy" id="2116704"/>
    <lineage>
        <taxon>Bacteria</taxon>
        <taxon>Pseudomonadati</taxon>
        <taxon>Pseudomonadota</taxon>
        <taxon>Alphaproteobacteria</taxon>
        <taxon>Sphingomonadales</taxon>
        <taxon>Sphingomonadaceae</taxon>
        <taxon>Allosphingosinicella</taxon>
    </lineage>
</organism>
<dbReference type="Gene3D" id="3.40.50.2300">
    <property type="match status" value="1"/>
</dbReference>
<dbReference type="InterPro" id="IPR002078">
    <property type="entry name" value="Sigma_54_int"/>
</dbReference>
<keyword evidence="11" id="KW-1185">Reference proteome</keyword>
<feature type="compositionally biased region" description="Basic and acidic residues" evidence="7">
    <location>
        <begin position="1"/>
        <end position="28"/>
    </location>
</feature>
<keyword evidence="2" id="KW-0067">ATP-binding</keyword>
<dbReference type="GO" id="GO:0043565">
    <property type="term" value="F:sequence-specific DNA binding"/>
    <property type="evidence" value="ECO:0007669"/>
    <property type="project" value="InterPro"/>
</dbReference>
<evidence type="ECO:0000313" key="10">
    <source>
        <dbReference type="EMBL" id="PSJ40423.1"/>
    </source>
</evidence>
<dbReference type="Gene3D" id="1.10.10.60">
    <property type="entry name" value="Homeodomain-like"/>
    <property type="match status" value="1"/>
</dbReference>
<dbReference type="EMBL" id="PXYI01000003">
    <property type="protein sequence ID" value="PSJ40423.1"/>
    <property type="molecule type" value="Genomic_DNA"/>
</dbReference>
<dbReference type="GO" id="GO:0000160">
    <property type="term" value="P:phosphorelay signal transduction system"/>
    <property type="evidence" value="ECO:0007669"/>
    <property type="project" value="UniProtKB-KW"/>
</dbReference>
<dbReference type="InterPro" id="IPR002197">
    <property type="entry name" value="HTH_Fis"/>
</dbReference>
<feature type="domain" description="Response regulatory" evidence="9">
    <location>
        <begin position="34"/>
        <end position="153"/>
    </location>
</feature>
<dbReference type="CDD" id="cd00156">
    <property type="entry name" value="REC"/>
    <property type="match status" value="1"/>
</dbReference>
<sequence>MNERLSRETPDLDRPLVDSASEDGRPDGRSSGSAILLVDDDPIVARAIEIALRLAGHRTEIAASPQEAFSRLAREHYDAILLDMNFGPGKSDGAEGLACLARILADDPAACVVVITAHSGIRIAVAAMQAGARDFAMKPWRNAELVGKVEAAIARTGSAATPAPTYRATGAPRLLGESAAMQTLRALIRRVAPSSAGIIVTGPSGAGRTLAAMAIHAASADAGTPLLRVDLRDQAAWRQLRGATGTVLLRYPDQLDTLTQARLVERLPPGLRCLAVADTVAPLSPALRRRIAIVEVPVPPLAARGDDSLLLARHFADDAAQRFGRPPATLTGAAEAAIRTAIWPDEVRGLALGIERAVLLSEDGRIDAAALALPTPAADAAVAQDASFDLDDAERAVIGAALREYRHNVTRAATALGLSRGALYRRMARYGL</sequence>
<dbReference type="Gene3D" id="1.10.8.60">
    <property type="match status" value="1"/>
</dbReference>
<dbReference type="InterPro" id="IPR009057">
    <property type="entry name" value="Homeodomain-like_sf"/>
</dbReference>
<dbReference type="AlphaFoldDB" id="A0A2P7QR25"/>
<dbReference type="Pfam" id="PF00158">
    <property type="entry name" value="Sigma54_activat"/>
    <property type="match status" value="1"/>
</dbReference>
<evidence type="ECO:0000256" key="2">
    <source>
        <dbReference type="ARBA" id="ARBA00022840"/>
    </source>
</evidence>
<evidence type="ECO:0000256" key="4">
    <source>
        <dbReference type="ARBA" id="ARBA00023015"/>
    </source>
</evidence>
<dbReference type="PROSITE" id="PS50045">
    <property type="entry name" value="SIGMA54_INTERACT_4"/>
    <property type="match status" value="1"/>
</dbReference>
<evidence type="ECO:0000259" key="8">
    <source>
        <dbReference type="PROSITE" id="PS50045"/>
    </source>
</evidence>
<dbReference type="GO" id="GO:0005524">
    <property type="term" value="F:ATP binding"/>
    <property type="evidence" value="ECO:0007669"/>
    <property type="project" value="UniProtKB-KW"/>
</dbReference>
<dbReference type="PANTHER" id="PTHR32071">
    <property type="entry name" value="TRANSCRIPTIONAL REGULATORY PROTEIN"/>
    <property type="match status" value="1"/>
</dbReference>
<dbReference type="Pfam" id="PF25601">
    <property type="entry name" value="AAA_lid_14"/>
    <property type="match status" value="1"/>
</dbReference>
<keyword evidence="5" id="KW-0804">Transcription</keyword>
<dbReference type="Pfam" id="PF00072">
    <property type="entry name" value="Response_reg"/>
    <property type="match status" value="1"/>
</dbReference>
<dbReference type="InterPro" id="IPR001789">
    <property type="entry name" value="Sig_transdc_resp-reg_receiver"/>
</dbReference>
<feature type="region of interest" description="Disordered" evidence="7">
    <location>
        <begin position="1"/>
        <end position="33"/>
    </location>
</feature>
<proteinExistence type="predicted"/>
<keyword evidence="4" id="KW-0805">Transcription regulation</keyword>
<keyword evidence="1" id="KW-0547">Nucleotide-binding</keyword>
<evidence type="ECO:0000256" key="5">
    <source>
        <dbReference type="ARBA" id="ARBA00023163"/>
    </source>
</evidence>
<dbReference type="Gene3D" id="3.40.50.300">
    <property type="entry name" value="P-loop containing nucleotide triphosphate hydrolases"/>
    <property type="match status" value="1"/>
</dbReference>
<dbReference type="GO" id="GO:0006355">
    <property type="term" value="P:regulation of DNA-templated transcription"/>
    <property type="evidence" value="ECO:0007669"/>
    <property type="project" value="InterPro"/>
</dbReference>
<dbReference type="PANTHER" id="PTHR32071:SF57">
    <property type="entry name" value="C4-DICARBOXYLATE TRANSPORT TRANSCRIPTIONAL REGULATORY PROTEIN DCTD"/>
    <property type="match status" value="1"/>
</dbReference>
<dbReference type="SUPFAM" id="SSF46689">
    <property type="entry name" value="Homeodomain-like"/>
    <property type="match status" value="1"/>
</dbReference>
<dbReference type="Proteomes" id="UP000241167">
    <property type="component" value="Unassembled WGS sequence"/>
</dbReference>
<keyword evidence="3" id="KW-0902">Two-component regulatory system</keyword>
<evidence type="ECO:0000256" key="6">
    <source>
        <dbReference type="PROSITE-ProRule" id="PRU00169"/>
    </source>
</evidence>
<comment type="caution">
    <text evidence="10">The sequence shown here is derived from an EMBL/GenBank/DDBJ whole genome shotgun (WGS) entry which is preliminary data.</text>
</comment>
<evidence type="ECO:0000256" key="7">
    <source>
        <dbReference type="SAM" id="MobiDB-lite"/>
    </source>
</evidence>
<dbReference type="InterPro" id="IPR058031">
    <property type="entry name" value="AAA_lid_NorR"/>
</dbReference>
<evidence type="ECO:0000256" key="3">
    <source>
        <dbReference type="ARBA" id="ARBA00023012"/>
    </source>
</evidence>
<accession>A0A2P7QR25</accession>
<dbReference type="SUPFAM" id="SSF52172">
    <property type="entry name" value="CheY-like"/>
    <property type="match status" value="1"/>
</dbReference>
<dbReference type="SUPFAM" id="SSF52540">
    <property type="entry name" value="P-loop containing nucleoside triphosphate hydrolases"/>
    <property type="match status" value="1"/>
</dbReference>
<dbReference type="OrthoDB" id="9154941at2"/>
<dbReference type="PROSITE" id="PS50110">
    <property type="entry name" value="RESPONSE_REGULATORY"/>
    <property type="match status" value="1"/>
</dbReference>
<dbReference type="PRINTS" id="PR01590">
    <property type="entry name" value="HTHFIS"/>
</dbReference>
<dbReference type="InterPro" id="IPR027417">
    <property type="entry name" value="P-loop_NTPase"/>
</dbReference>
<protein>
    <submittedName>
        <fullName evidence="10">Fis family transcriptional regulator</fullName>
    </submittedName>
</protein>
<evidence type="ECO:0000259" key="9">
    <source>
        <dbReference type="PROSITE" id="PS50110"/>
    </source>
</evidence>
<keyword evidence="6" id="KW-0597">Phosphoprotein</keyword>
<gene>
    <name evidence="10" type="ORF">C7I55_08775</name>
</gene>
<dbReference type="Pfam" id="PF02954">
    <property type="entry name" value="HTH_8"/>
    <property type="match status" value="1"/>
</dbReference>
<feature type="domain" description="Sigma-54 factor interaction" evidence="8">
    <location>
        <begin position="174"/>
        <end position="359"/>
    </location>
</feature>
<feature type="modified residue" description="4-aspartylphosphate" evidence="6">
    <location>
        <position position="83"/>
    </location>
</feature>
<reference evidence="10 11" key="1">
    <citation type="submission" date="2018-03" db="EMBL/GenBank/DDBJ databases">
        <title>The draft genome of Sphingosinicella sp. GL-C-18.</title>
        <authorList>
            <person name="Liu L."/>
            <person name="Li L."/>
            <person name="Liang L."/>
            <person name="Zhang X."/>
            <person name="Wang T."/>
        </authorList>
    </citation>
    <scope>NUCLEOTIDE SEQUENCE [LARGE SCALE GENOMIC DNA]</scope>
    <source>
        <strain evidence="10 11">GL-C-18</strain>
    </source>
</reference>
<name>A0A2P7QR25_9SPHN</name>
<dbReference type="InterPro" id="IPR011006">
    <property type="entry name" value="CheY-like_superfamily"/>
</dbReference>
<dbReference type="SMART" id="SM00448">
    <property type="entry name" value="REC"/>
    <property type="match status" value="1"/>
</dbReference>
<evidence type="ECO:0000256" key="1">
    <source>
        <dbReference type="ARBA" id="ARBA00022741"/>
    </source>
</evidence>
<evidence type="ECO:0000313" key="11">
    <source>
        <dbReference type="Proteomes" id="UP000241167"/>
    </source>
</evidence>